<evidence type="ECO:0000313" key="2">
    <source>
        <dbReference type="Proteomes" id="UP000814128"/>
    </source>
</evidence>
<organism evidence="1 2">
    <name type="scientific">Vararia minispora EC-137</name>
    <dbReference type="NCBI Taxonomy" id="1314806"/>
    <lineage>
        <taxon>Eukaryota</taxon>
        <taxon>Fungi</taxon>
        <taxon>Dikarya</taxon>
        <taxon>Basidiomycota</taxon>
        <taxon>Agaricomycotina</taxon>
        <taxon>Agaricomycetes</taxon>
        <taxon>Russulales</taxon>
        <taxon>Lachnocladiaceae</taxon>
        <taxon>Vararia</taxon>
    </lineage>
</organism>
<evidence type="ECO:0000313" key="1">
    <source>
        <dbReference type="EMBL" id="KAI0030901.1"/>
    </source>
</evidence>
<protein>
    <submittedName>
        <fullName evidence="1">Uncharacterized protein</fullName>
    </submittedName>
</protein>
<keyword evidence="2" id="KW-1185">Reference proteome</keyword>
<dbReference type="EMBL" id="MU273601">
    <property type="protein sequence ID" value="KAI0030901.1"/>
    <property type="molecule type" value="Genomic_DNA"/>
</dbReference>
<comment type="caution">
    <text evidence="1">The sequence shown here is derived from an EMBL/GenBank/DDBJ whole genome shotgun (WGS) entry which is preliminary data.</text>
</comment>
<name>A0ACB8QH38_9AGAM</name>
<proteinExistence type="predicted"/>
<sequence length="305" mass="34136">MADTHQRHDLPSWTPLTLTNYETSMNKREDESEDGNQDPGSYDAAGTDGQTQEVAECEEEVEDEEDELDADDWEDITQVAPAGPPDLVYAYPPSLRSAWVTAYHASSGPWMGIGQDVVLARPHPQHQPKDQLVLPNPSSSHSHSTTPAQRQGGGSEAGISDHQSYPSEILCNLKREDGERALHYILASKPTSDGYSFVKRLHRYAIEEYTWRTGNYGEWRARDTFKLDKLAALSWEEVRNTRGGIAGRHAKDKHSGDMSKIEVQLICDLFDGIDAFRQAVAQNMKRALQWSIGKAQQIVEDDRTA</sequence>
<accession>A0ACB8QH38</accession>
<reference evidence="1" key="1">
    <citation type="submission" date="2021-02" db="EMBL/GenBank/DDBJ databases">
        <authorList>
            <consortium name="DOE Joint Genome Institute"/>
            <person name="Ahrendt S."/>
            <person name="Looney B.P."/>
            <person name="Miyauchi S."/>
            <person name="Morin E."/>
            <person name="Drula E."/>
            <person name="Courty P.E."/>
            <person name="Chicoki N."/>
            <person name="Fauchery L."/>
            <person name="Kohler A."/>
            <person name="Kuo A."/>
            <person name="Labutti K."/>
            <person name="Pangilinan J."/>
            <person name="Lipzen A."/>
            <person name="Riley R."/>
            <person name="Andreopoulos W."/>
            <person name="He G."/>
            <person name="Johnson J."/>
            <person name="Barry K.W."/>
            <person name="Grigoriev I.V."/>
            <person name="Nagy L."/>
            <person name="Hibbett D."/>
            <person name="Henrissat B."/>
            <person name="Matheny P.B."/>
            <person name="Labbe J."/>
            <person name="Martin F."/>
        </authorList>
    </citation>
    <scope>NUCLEOTIDE SEQUENCE</scope>
    <source>
        <strain evidence="1">EC-137</strain>
    </source>
</reference>
<gene>
    <name evidence="1" type="ORF">K488DRAFT_71844</name>
</gene>
<dbReference type="Proteomes" id="UP000814128">
    <property type="component" value="Unassembled WGS sequence"/>
</dbReference>
<reference evidence="1" key="2">
    <citation type="journal article" date="2022" name="New Phytol.">
        <title>Evolutionary transition to the ectomycorrhizal habit in the genomes of a hyperdiverse lineage of mushroom-forming fungi.</title>
        <authorList>
            <person name="Looney B."/>
            <person name="Miyauchi S."/>
            <person name="Morin E."/>
            <person name="Drula E."/>
            <person name="Courty P.E."/>
            <person name="Kohler A."/>
            <person name="Kuo A."/>
            <person name="LaButti K."/>
            <person name="Pangilinan J."/>
            <person name="Lipzen A."/>
            <person name="Riley R."/>
            <person name="Andreopoulos W."/>
            <person name="He G."/>
            <person name="Johnson J."/>
            <person name="Nolan M."/>
            <person name="Tritt A."/>
            <person name="Barry K.W."/>
            <person name="Grigoriev I.V."/>
            <person name="Nagy L.G."/>
            <person name="Hibbett D."/>
            <person name="Henrissat B."/>
            <person name="Matheny P.B."/>
            <person name="Labbe J."/>
            <person name="Martin F.M."/>
        </authorList>
    </citation>
    <scope>NUCLEOTIDE SEQUENCE</scope>
    <source>
        <strain evidence="1">EC-137</strain>
    </source>
</reference>